<protein>
    <submittedName>
        <fullName evidence="2">Uncharacterized protein</fullName>
    </submittedName>
</protein>
<gene>
    <name evidence="2" type="ORF">BDP27DRAFT_1369375</name>
</gene>
<evidence type="ECO:0000313" key="3">
    <source>
        <dbReference type="Proteomes" id="UP000772434"/>
    </source>
</evidence>
<evidence type="ECO:0000256" key="1">
    <source>
        <dbReference type="SAM" id="MobiDB-lite"/>
    </source>
</evidence>
<feature type="region of interest" description="Disordered" evidence="1">
    <location>
        <begin position="168"/>
        <end position="208"/>
    </location>
</feature>
<reference evidence="2" key="1">
    <citation type="submission" date="2020-11" db="EMBL/GenBank/DDBJ databases">
        <authorList>
            <consortium name="DOE Joint Genome Institute"/>
            <person name="Ahrendt S."/>
            <person name="Riley R."/>
            <person name="Andreopoulos W."/>
            <person name="Labutti K."/>
            <person name="Pangilinan J."/>
            <person name="Ruiz-Duenas F.J."/>
            <person name="Barrasa J.M."/>
            <person name="Sanchez-Garcia M."/>
            <person name="Camarero S."/>
            <person name="Miyauchi S."/>
            <person name="Serrano A."/>
            <person name="Linde D."/>
            <person name="Babiker R."/>
            <person name="Drula E."/>
            <person name="Ayuso-Fernandez I."/>
            <person name="Pacheco R."/>
            <person name="Padilla G."/>
            <person name="Ferreira P."/>
            <person name="Barriuso J."/>
            <person name="Kellner H."/>
            <person name="Castanera R."/>
            <person name="Alfaro M."/>
            <person name="Ramirez L."/>
            <person name="Pisabarro A.G."/>
            <person name="Kuo A."/>
            <person name="Tritt A."/>
            <person name="Lipzen A."/>
            <person name="He G."/>
            <person name="Yan M."/>
            <person name="Ng V."/>
            <person name="Cullen D."/>
            <person name="Martin F."/>
            <person name="Rosso M.-N."/>
            <person name="Henrissat B."/>
            <person name="Hibbett D."/>
            <person name="Martinez A.T."/>
            <person name="Grigoriev I.V."/>
        </authorList>
    </citation>
    <scope>NUCLEOTIDE SEQUENCE</scope>
    <source>
        <strain evidence="2">AH 40177</strain>
    </source>
</reference>
<sequence length="208" mass="22960">MPGWTVTPYVSTTDGHASSGSECYAFKSKFTVLSFASDAARGSLHVLLTTIREAVRYTVRDCSSTLVACMEGLSFCSECHAKALRTPVEVSRAQIPLLKPLGGVLLLHFRNSLAMDSKDIERIKISQVFNPDDSQTFLTSLSAPYYDGKLWRHVNVPLPPKVIITDLDQASEDKDGRPKERQLDYRRERNKSAVVIPSTPGIKNTSGV</sequence>
<dbReference type="AlphaFoldDB" id="A0A9P5PEB0"/>
<evidence type="ECO:0000313" key="2">
    <source>
        <dbReference type="EMBL" id="KAF9061751.1"/>
    </source>
</evidence>
<accession>A0A9P5PEB0</accession>
<proteinExistence type="predicted"/>
<name>A0A9P5PEB0_9AGAR</name>
<comment type="caution">
    <text evidence="2">The sequence shown here is derived from an EMBL/GenBank/DDBJ whole genome shotgun (WGS) entry which is preliminary data.</text>
</comment>
<organism evidence="2 3">
    <name type="scientific">Rhodocollybia butyracea</name>
    <dbReference type="NCBI Taxonomy" id="206335"/>
    <lineage>
        <taxon>Eukaryota</taxon>
        <taxon>Fungi</taxon>
        <taxon>Dikarya</taxon>
        <taxon>Basidiomycota</taxon>
        <taxon>Agaricomycotina</taxon>
        <taxon>Agaricomycetes</taxon>
        <taxon>Agaricomycetidae</taxon>
        <taxon>Agaricales</taxon>
        <taxon>Marasmiineae</taxon>
        <taxon>Omphalotaceae</taxon>
        <taxon>Rhodocollybia</taxon>
    </lineage>
</organism>
<dbReference type="Proteomes" id="UP000772434">
    <property type="component" value="Unassembled WGS sequence"/>
</dbReference>
<dbReference type="EMBL" id="JADNRY010000191">
    <property type="protein sequence ID" value="KAF9061751.1"/>
    <property type="molecule type" value="Genomic_DNA"/>
</dbReference>
<keyword evidence="3" id="KW-1185">Reference proteome</keyword>
<feature type="compositionally biased region" description="Basic and acidic residues" evidence="1">
    <location>
        <begin position="171"/>
        <end position="191"/>
    </location>
</feature>